<organism evidence="3 4">
    <name type="scientific">Geranomyces variabilis</name>
    <dbReference type="NCBI Taxonomy" id="109894"/>
    <lineage>
        <taxon>Eukaryota</taxon>
        <taxon>Fungi</taxon>
        <taxon>Fungi incertae sedis</taxon>
        <taxon>Chytridiomycota</taxon>
        <taxon>Chytridiomycota incertae sedis</taxon>
        <taxon>Chytridiomycetes</taxon>
        <taxon>Spizellomycetales</taxon>
        <taxon>Powellomycetaceae</taxon>
        <taxon>Geranomyces</taxon>
    </lineage>
</organism>
<dbReference type="EMBL" id="JADGJQ010000147">
    <property type="protein sequence ID" value="KAJ3167218.1"/>
    <property type="molecule type" value="Genomic_DNA"/>
</dbReference>
<dbReference type="PANTHER" id="PTHR46609">
    <property type="entry name" value="EXONUCLEASE, PHAGE-TYPE/RECB, C-TERMINAL DOMAIN-CONTAINING PROTEIN"/>
    <property type="match status" value="1"/>
</dbReference>
<comment type="caution">
    <text evidence="3">The sequence shown here is derived from an EMBL/GenBank/DDBJ whole genome shotgun (WGS) entry which is preliminary data.</text>
</comment>
<feature type="domain" description="YqaJ viral recombinase" evidence="2">
    <location>
        <begin position="68"/>
        <end position="174"/>
    </location>
</feature>
<dbReference type="Proteomes" id="UP001212152">
    <property type="component" value="Unassembled WGS sequence"/>
</dbReference>
<dbReference type="Pfam" id="PF09588">
    <property type="entry name" value="YqaJ"/>
    <property type="match status" value="1"/>
</dbReference>
<gene>
    <name evidence="3" type="ORF">HDU87_001729</name>
</gene>
<dbReference type="NCBIfam" id="TIGR03033">
    <property type="entry name" value="phage_rel_nuc"/>
    <property type="match status" value="1"/>
</dbReference>
<reference evidence="3" key="1">
    <citation type="submission" date="2020-05" db="EMBL/GenBank/DDBJ databases">
        <title>Phylogenomic resolution of chytrid fungi.</title>
        <authorList>
            <person name="Stajich J.E."/>
            <person name="Amses K."/>
            <person name="Simmons R."/>
            <person name="Seto K."/>
            <person name="Myers J."/>
            <person name="Bonds A."/>
            <person name="Quandt C.A."/>
            <person name="Barry K."/>
            <person name="Liu P."/>
            <person name="Grigoriev I."/>
            <person name="Longcore J.E."/>
            <person name="James T.Y."/>
        </authorList>
    </citation>
    <scope>NUCLEOTIDE SEQUENCE</scope>
    <source>
        <strain evidence="3">JEL0379</strain>
    </source>
</reference>
<evidence type="ECO:0000256" key="1">
    <source>
        <dbReference type="SAM" id="MobiDB-lite"/>
    </source>
</evidence>
<feature type="compositionally biased region" description="Pro residues" evidence="1">
    <location>
        <begin position="228"/>
        <end position="240"/>
    </location>
</feature>
<dbReference type="InterPro" id="IPR011604">
    <property type="entry name" value="PDDEXK-like_dom_sf"/>
</dbReference>
<dbReference type="SUPFAM" id="SSF52980">
    <property type="entry name" value="Restriction endonuclease-like"/>
    <property type="match status" value="1"/>
</dbReference>
<dbReference type="GO" id="GO:0006302">
    <property type="term" value="P:double-strand break repair"/>
    <property type="evidence" value="ECO:0007669"/>
    <property type="project" value="UniProtKB-ARBA"/>
</dbReference>
<proteinExistence type="predicted"/>
<sequence>MAELRCREEIVQRTPEWHAARRALITASEATAFLHQDRRALADYYADFRVPPRLQHYDPAAPLSPFASSETVIEEKTATNCRRRETPAMRWGARFEPIALEIYSRLYNRAVEQFGLMTHDGAFPWLGASVDGIEHGTGMVVEIKCPMRPVAETWRPDDLPEPHYWVQVQIQLEVLALPAAWLYTSHFVEYADMVDFLSDPIVPRLSGCILIPLSNRRPRATKPTTRNPNPPPPSAPTTAIYPPPELLVLDNSSDDNIARRAQLLAWVEQTCAVQTHRPQFWYLDRSSRKWVGRSRRWFSRVAGVLERAHGELKAGVA</sequence>
<dbReference type="InterPro" id="IPR017482">
    <property type="entry name" value="Lambda-type_endonuclease"/>
</dbReference>
<dbReference type="AlphaFoldDB" id="A0AAD5TAY2"/>
<evidence type="ECO:0000259" key="2">
    <source>
        <dbReference type="Pfam" id="PF09588"/>
    </source>
</evidence>
<dbReference type="CDD" id="cd22343">
    <property type="entry name" value="PDDEXK_lambda_exonuclease-like"/>
    <property type="match status" value="1"/>
</dbReference>
<name>A0AAD5TAY2_9FUNG</name>
<protein>
    <recommendedName>
        <fullName evidence="2">YqaJ viral recombinase domain-containing protein</fullName>
    </recommendedName>
</protein>
<dbReference type="InterPro" id="IPR051703">
    <property type="entry name" value="NF-kappa-B_Signaling_Reg"/>
</dbReference>
<evidence type="ECO:0000313" key="3">
    <source>
        <dbReference type="EMBL" id="KAJ3167218.1"/>
    </source>
</evidence>
<dbReference type="PANTHER" id="PTHR46609:SF6">
    <property type="entry name" value="EXONUCLEASE, PHAGE-TYPE_RECB, C-TERMINAL DOMAIN-CONTAINING PROTEIN-RELATED"/>
    <property type="match status" value="1"/>
</dbReference>
<dbReference type="InterPro" id="IPR011335">
    <property type="entry name" value="Restrct_endonuc-II-like"/>
</dbReference>
<dbReference type="InterPro" id="IPR019080">
    <property type="entry name" value="YqaJ_viral_recombinase"/>
</dbReference>
<evidence type="ECO:0000313" key="4">
    <source>
        <dbReference type="Proteomes" id="UP001212152"/>
    </source>
</evidence>
<feature type="region of interest" description="Disordered" evidence="1">
    <location>
        <begin position="218"/>
        <end position="240"/>
    </location>
</feature>
<dbReference type="Gene3D" id="3.90.320.10">
    <property type="match status" value="1"/>
</dbReference>
<keyword evidence="4" id="KW-1185">Reference proteome</keyword>
<accession>A0AAD5TAY2</accession>